<organism evidence="2 3">
    <name type="scientific">Marasmiellus scandens</name>
    <dbReference type="NCBI Taxonomy" id="2682957"/>
    <lineage>
        <taxon>Eukaryota</taxon>
        <taxon>Fungi</taxon>
        <taxon>Dikarya</taxon>
        <taxon>Basidiomycota</taxon>
        <taxon>Agaricomycotina</taxon>
        <taxon>Agaricomycetes</taxon>
        <taxon>Agaricomycetidae</taxon>
        <taxon>Agaricales</taxon>
        <taxon>Marasmiineae</taxon>
        <taxon>Omphalotaceae</taxon>
        <taxon>Marasmiellus</taxon>
    </lineage>
</organism>
<protein>
    <recommendedName>
        <fullName evidence="4">CxC1-like cysteine cluster associated with KDZ transposases domain-containing protein</fullName>
    </recommendedName>
</protein>
<evidence type="ECO:0000256" key="1">
    <source>
        <dbReference type="SAM" id="MobiDB-lite"/>
    </source>
</evidence>
<name>A0ABR1J6X0_9AGAR</name>
<evidence type="ECO:0000313" key="2">
    <source>
        <dbReference type="EMBL" id="KAK7448049.1"/>
    </source>
</evidence>
<reference evidence="2 3" key="1">
    <citation type="submission" date="2024-01" db="EMBL/GenBank/DDBJ databases">
        <title>A draft genome for the cacao thread blight pathogen Marasmiellus scandens.</title>
        <authorList>
            <person name="Baruah I.K."/>
            <person name="Leung J."/>
            <person name="Bukari Y."/>
            <person name="Amoako-Attah I."/>
            <person name="Meinhardt L.W."/>
            <person name="Bailey B.A."/>
            <person name="Cohen S.P."/>
        </authorList>
    </citation>
    <scope>NUCLEOTIDE SEQUENCE [LARGE SCALE GENOMIC DNA]</scope>
    <source>
        <strain evidence="2 3">GH-19</strain>
    </source>
</reference>
<evidence type="ECO:0008006" key="4">
    <source>
        <dbReference type="Google" id="ProtNLM"/>
    </source>
</evidence>
<accession>A0ABR1J6X0</accession>
<evidence type="ECO:0000313" key="3">
    <source>
        <dbReference type="Proteomes" id="UP001498398"/>
    </source>
</evidence>
<comment type="caution">
    <text evidence="2">The sequence shown here is derived from an EMBL/GenBank/DDBJ whole genome shotgun (WGS) entry which is preliminary data.</text>
</comment>
<dbReference type="Pfam" id="PF18758">
    <property type="entry name" value="KDZ"/>
    <property type="match status" value="1"/>
</dbReference>
<dbReference type="Proteomes" id="UP001498398">
    <property type="component" value="Unassembled WGS sequence"/>
</dbReference>
<feature type="region of interest" description="Disordered" evidence="1">
    <location>
        <begin position="1"/>
        <end position="41"/>
    </location>
</feature>
<dbReference type="InterPro" id="IPR040521">
    <property type="entry name" value="KDZ"/>
</dbReference>
<gene>
    <name evidence="2" type="ORF">VKT23_013806</name>
</gene>
<proteinExistence type="predicted"/>
<dbReference type="PANTHER" id="PTHR33096:SF1">
    <property type="entry name" value="CXC1-LIKE CYSTEINE CLUSTER ASSOCIATED WITH KDZ TRANSPOSASES DOMAIN-CONTAINING PROTEIN"/>
    <property type="match status" value="1"/>
</dbReference>
<feature type="region of interest" description="Disordered" evidence="1">
    <location>
        <begin position="410"/>
        <end position="437"/>
    </location>
</feature>
<sequence>MVARPRILPKSNTNTKPAPSLKVTETTASTSRSQREDNTPQVYLGRGRALFQDHAASTRPEGQTPAARADEGFVVTTPYEPSHSKHYRKREQQLTRWNEVLPVAREAYMELLRLTNDLRDVSPNRLNATRCSCCVNARELKVDIVRFDKFETVYLWASECRLAIVQLLRCGLFPCAPKQPTLAVDIRMLDFVSRLFLRISPNHTAWCGAVEDFLRSQGYRLQGKDPLRRRFGNALQWFNSLKAENDVFVKSLLSRTRTQLLSPASPSPDSQGPSRRPPVTMEDAEDEESPSLRIPDHADTDFDLEFTSGDASRVLQPKRRHSQQEDISNVQDPCDPPLSRPSEYLRERCPICFGGHFDPENKRLELSDIIVCLDANFTQRHNTRGRDPARRHPDTFFIPEADVAEVQDRVDAARDKSSRPAKKSKNTEDPEDDRMEHGMRVSKAVLDLCGGSFKAAHEFLAKVVTAGCDVTGLMALLCRHDRPLFVVNMNTPGERQHYAIALIEKLFEHLPTFVDVGLLYDIGCQLERSCLKWGLLTDYMDRLTFAISVFHAFGHQWACQIIYHLRKCVGFGLSDGEGAERLWHSIQRLIAYTRVAGYHLRLYTLDSQFHFGNEESLLRMGHWIRRKLRLSEDKRAENEELLAESMKDVEFLRSQWVHQVHVQTQPLPAQSKMKGKLAVQECIRLRGAQQTLKKKMNMFQNILQNERAAQHEIADAEIELPKAIEGYTKMSEKVRQKEALLGVDEKTQLYRMVNNEFILKSMNARALKSRIGRRVVDRKWELERFERINRHKRSTKKLDDHTENAVKRRDPGIQELVRKYNKLVNELRDLHALKKCPRKAVVPNLIDFKNLFSLDIDDAFWQDLGLGDDDNDETGPPPWMSDDDVRKGIRAMLEIDRCNEEDDRLAIEMQSMKQWFTEEWQVLIRTIETTDHPDIHHQLDLRRKRLCQLCVVWQGALADFGGEWMNDWGPSEEEMADARAMEQEAFVDGTDEDQGLDVDFETDVDPVVMEHEETVALTEVYRTNYPEDVE</sequence>
<dbReference type="EMBL" id="JBANRG010000039">
    <property type="protein sequence ID" value="KAK7448049.1"/>
    <property type="molecule type" value="Genomic_DNA"/>
</dbReference>
<feature type="compositionally biased region" description="Polar residues" evidence="1">
    <location>
        <begin position="10"/>
        <end position="32"/>
    </location>
</feature>
<dbReference type="PANTHER" id="PTHR33096">
    <property type="entry name" value="CXC2 DOMAIN-CONTAINING PROTEIN"/>
    <property type="match status" value="1"/>
</dbReference>
<feature type="region of interest" description="Disordered" evidence="1">
    <location>
        <begin position="259"/>
        <end position="341"/>
    </location>
</feature>
<keyword evidence="3" id="KW-1185">Reference proteome</keyword>